<gene>
    <name evidence="2" type="ORF">LITE_LOCUS6574</name>
</gene>
<feature type="transmembrane region" description="Helical" evidence="1">
    <location>
        <begin position="20"/>
        <end position="39"/>
    </location>
</feature>
<keyword evidence="1" id="KW-0812">Transmembrane</keyword>
<sequence length="43" mass="5252">MQVRACIFRFMHQCTCIPLFLSLFMYLINYIHVWGWFMYGGTI</sequence>
<proteinExistence type="predicted"/>
<keyword evidence="3" id="KW-1185">Reference proteome</keyword>
<protein>
    <submittedName>
        <fullName evidence="2">Uncharacterized protein</fullName>
    </submittedName>
</protein>
<evidence type="ECO:0000256" key="1">
    <source>
        <dbReference type="SAM" id="Phobius"/>
    </source>
</evidence>
<organism evidence="2 3">
    <name type="scientific">Linum tenue</name>
    <dbReference type="NCBI Taxonomy" id="586396"/>
    <lineage>
        <taxon>Eukaryota</taxon>
        <taxon>Viridiplantae</taxon>
        <taxon>Streptophyta</taxon>
        <taxon>Embryophyta</taxon>
        <taxon>Tracheophyta</taxon>
        <taxon>Spermatophyta</taxon>
        <taxon>Magnoliopsida</taxon>
        <taxon>eudicotyledons</taxon>
        <taxon>Gunneridae</taxon>
        <taxon>Pentapetalae</taxon>
        <taxon>rosids</taxon>
        <taxon>fabids</taxon>
        <taxon>Malpighiales</taxon>
        <taxon>Linaceae</taxon>
        <taxon>Linum</taxon>
    </lineage>
</organism>
<dbReference type="EMBL" id="CAMGYJ010000003">
    <property type="protein sequence ID" value="CAI0390065.1"/>
    <property type="molecule type" value="Genomic_DNA"/>
</dbReference>
<keyword evidence="1" id="KW-1133">Transmembrane helix</keyword>
<keyword evidence="1" id="KW-0472">Membrane</keyword>
<dbReference type="AlphaFoldDB" id="A0AAV0I1K9"/>
<dbReference type="Proteomes" id="UP001154282">
    <property type="component" value="Unassembled WGS sequence"/>
</dbReference>
<evidence type="ECO:0000313" key="2">
    <source>
        <dbReference type="EMBL" id="CAI0390065.1"/>
    </source>
</evidence>
<evidence type="ECO:0000313" key="3">
    <source>
        <dbReference type="Proteomes" id="UP001154282"/>
    </source>
</evidence>
<accession>A0AAV0I1K9</accession>
<comment type="caution">
    <text evidence="2">The sequence shown here is derived from an EMBL/GenBank/DDBJ whole genome shotgun (WGS) entry which is preliminary data.</text>
</comment>
<reference evidence="2" key="1">
    <citation type="submission" date="2022-08" db="EMBL/GenBank/DDBJ databases">
        <authorList>
            <person name="Gutierrez-Valencia J."/>
        </authorList>
    </citation>
    <scope>NUCLEOTIDE SEQUENCE</scope>
</reference>
<name>A0AAV0I1K9_9ROSI</name>